<dbReference type="Pfam" id="PF01547">
    <property type="entry name" value="SBP_bac_1"/>
    <property type="match status" value="1"/>
</dbReference>
<dbReference type="EMBL" id="CP031165">
    <property type="protein sequence ID" value="AXV08495.1"/>
    <property type="molecule type" value="Genomic_DNA"/>
</dbReference>
<dbReference type="PANTHER" id="PTHR43649:SF12">
    <property type="entry name" value="DIACETYLCHITOBIOSE BINDING PROTEIN DASA"/>
    <property type="match status" value="1"/>
</dbReference>
<organism evidence="3 4">
    <name type="scientific">Euzebya pacifica</name>
    <dbReference type="NCBI Taxonomy" id="1608957"/>
    <lineage>
        <taxon>Bacteria</taxon>
        <taxon>Bacillati</taxon>
        <taxon>Actinomycetota</taxon>
        <taxon>Nitriliruptoria</taxon>
        <taxon>Euzebyales</taxon>
    </lineage>
</organism>
<dbReference type="KEGG" id="euz:DVS28_a3823"/>
<feature type="region of interest" description="Disordered" evidence="1">
    <location>
        <begin position="27"/>
        <end position="47"/>
    </location>
</feature>
<evidence type="ECO:0000313" key="3">
    <source>
        <dbReference type="EMBL" id="AXV08495.1"/>
    </source>
</evidence>
<dbReference type="PANTHER" id="PTHR43649">
    <property type="entry name" value="ARABINOSE-BINDING PROTEIN-RELATED"/>
    <property type="match status" value="1"/>
</dbReference>
<evidence type="ECO:0000256" key="2">
    <source>
        <dbReference type="SAM" id="SignalP"/>
    </source>
</evidence>
<keyword evidence="2" id="KW-0732">Signal</keyword>
<proteinExistence type="predicted"/>
<dbReference type="Proteomes" id="UP000264006">
    <property type="component" value="Chromosome"/>
</dbReference>
<reference evidence="3 4" key="1">
    <citation type="submission" date="2018-09" db="EMBL/GenBank/DDBJ databases">
        <title>Complete genome sequence of Euzebya sp. DY32-46 isolated from seawater of Pacific Ocean.</title>
        <authorList>
            <person name="Xu L."/>
            <person name="Wu Y.-H."/>
            <person name="Xu X.-W."/>
        </authorList>
    </citation>
    <scope>NUCLEOTIDE SEQUENCE [LARGE SCALE GENOMIC DNA]</scope>
    <source>
        <strain evidence="3 4">DY32-46</strain>
    </source>
</reference>
<dbReference type="PROSITE" id="PS51257">
    <property type="entry name" value="PROKAR_LIPOPROTEIN"/>
    <property type="match status" value="1"/>
</dbReference>
<keyword evidence="4" id="KW-1185">Reference proteome</keyword>
<name>A0A346Y1Z8_9ACTN</name>
<dbReference type="InterPro" id="IPR050490">
    <property type="entry name" value="Bact_solute-bd_prot1"/>
</dbReference>
<dbReference type="AlphaFoldDB" id="A0A346Y1Z8"/>
<dbReference type="InterPro" id="IPR006059">
    <property type="entry name" value="SBP"/>
</dbReference>
<gene>
    <name evidence="3" type="ORF">DVS28_a3823</name>
</gene>
<protein>
    <submittedName>
        <fullName evidence="3">N-Acetyl-D-glucosamine ABC transport system, sugar-binding protein</fullName>
    </submittedName>
</protein>
<accession>A0A346Y1Z8</accession>
<evidence type="ECO:0000256" key="1">
    <source>
        <dbReference type="SAM" id="MobiDB-lite"/>
    </source>
</evidence>
<sequence length="445" mass="47481">MTLMLRRSIGLIAVLTVLAVLASACSGSDADGTAGTDPTDATGTADDPVDIEVTLFGGPAEVAGYQSLVDSFEAANPDITVTLNPVAKQDDLLANLTTSFAGGAPPDVFLVNYLKYGQFASQGVLADVQPFLDESDVISVEEFAEPPLEAFRFDGETLTCMPQNISSLEVYYNVDAFDAAGLDHPAEDWTWDDFLAAAQALTDAEEGRYGVGVEASLQRIAPFVWSNGGDVVDDQLAPTTLTLDEGPAREALDFFLDLQLVHGVAPPDAEEQSLEFEERFVAGQLGMYLNSRKSVPSLREGISDFTWDVGPMPTAPGGTPATILHGDAYCMSADGNTEAAWRFVEHAMTADGQEILAESGRTVPSRLDVANSPVFLEPDEPPASSRVFVDVIPTIRSLPHTGTWSQMQNQVDSIFTDVFYGRVDREQGVADMISTAEATFALGGS</sequence>
<feature type="compositionally biased region" description="Low complexity" evidence="1">
    <location>
        <begin position="27"/>
        <end position="46"/>
    </location>
</feature>
<dbReference type="CDD" id="cd13585">
    <property type="entry name" value="PBP2_TMBP_like"/>
    <property type="match status" value="1"/>
</dbReference>
<dbReference type="Gene3D" id="3.40.190.10">
    <property type="entry name" value="Periplasmic binding protein-like II"/>
    <property type="match status" value="1"/>
</dbReference>
<dbReference type="SUPFAM" id="SSF53850">
    <property type="entry name" value="Periplasmic binding protein-like II"/>
    <property type="match status" value="1"/>
</dbReference>
<dbReference type="OrthoDB" id="9780991at2"/>
<feature type="signal peptide" evidence="2">
    <location>
        <begin position="1"/>
        <end position="22"/>
    </location>
</feature>
<evidence type="ECO:0000313" key="4">
    <source>
        <dbReference type="Proteomes" id="UP000264006"/>
    </source>
</evidence>
<feature type="chain" id="PRO_5039509334" evidence="2">
    <location>
        <begin position="23"/>
        <end position="445"/>
    </location>
</feature>